<organism evidence="9 10">
    <name type="scientific">Aplysia californica</name>
    <name type="common">California sea hare</name>
    <dbReference type="NCBI Taxonomy" id="6500"/>
    <lineage>
        <taxon>Eukaryota</taxon>
        <taxon>Metazoa</taxon>
        <taxon>Spiralia</taxon>
        <taxon>Lophotrochozoa</taxon>
        <taxon>Mollusca</taxon>
        <taxon>Gastropoda</taxon>
        <taxon>Heterobranchia</taxon>
        <taxon>Euthyneura</taxon>
        <taxon>Tectipleura</taxon>
        <taxon>Aplysiida</taxon>
        <taxon>Aplysioidea</taxon>
        <taxon>Aplysiidae</taxon>
        <taxon>Aplysia</taxon>
    </lineage>
</organism>
<dbReference type="Pfam" id="PF21033">
    <property type="entry name" value="RMD1-3"/>
    <property type="match status" value="1"/>
</dbReference>
<dbReference type="RefSeq" id="XP_012945020.1">
    <property type="nucleotide sequence ID" value="XM_013089566.2"/>
</dbReference>
<evidence type="ECO:0000256" key="5">
    <source>
        <dbReference type="ARBA" id="ARBA00022803"/>
    </source>
</evidence>
<evidence type="ECO:0000256" key="2">
    <source>
        <dbReference type="ARBA" id="ARBA00011375"/>
    </source>
</evidence>
<keyword evidence="6" id="KW-0206">Cytoskeleton</keyword>
<gene>
    <name evidence="10" type="primary">LOC101852968</name>
</gene>
<dbReference type="SUPFAM" id="SSF48452">
    <property type="entry name" value="TPR-like"/>
    <property type="match status" value="1"/>
</dbReference>
<evidence type="ECO:0000256" key="4">
    <source>
        <dbReference type="ARBA" id="ARBA00022737"/>
    </source>
</evidence>
<evidence type="ECO:0000256" key="7">
    <source>
        <dbReference type="ARBA" id="ARBA00039966"/>
    </source>
</evidence>
<protein>
    <recommendedName>
        <fullName evidence="7">Regulator of microtubule dynamics protein 1</fullName>
    </recommendedName>
    <alternativeName>
        <fullName evidence="8">Protein FAM82B</fullName>
    </alternativeName>
</protein>
<dbReference type="PANTHER" id="PTHR16056:SF16">
    <property type="entry name" value="REGULATOR OF MICROTUBULE DYNAMICS PROTEIN 1"/>
    <property type="match status" value="1"/>
</dbReference>
<keyword evidence="5" id="KW-0802">TPR repeat</keyword>
<name>A0ABM1ACD7_APLCA</name>
<proteinExistence type="predicted"/>
<evidence type="ECO:0000256" key="6">
    <source>
        <dbReference type="ARBA" id="ARBA00023212"/>
    </source>
</evidence>
<accession>A0ABM1ACD7</accession>
<dbReference type="InterPro" id="IPR049039">
    <property type="entry name" value="RMD1-3_a_helical_rpt"/>
</dbReference>
<evidence type="ECO:0000256" key="8">
    <source>
        <dbReference type="ARBA" id="ARBA00041958"/>
    </source>
</evidence>
<comment type="subunit">
    <text evidence="2">Interacts with microtubules.</text>
</comment>
<reference evidence="10" key="1">
    <citation type="submission" date="2025-08" db="UniProtKB">
        <authorList>
            <consortium name="RefSeq"/>
        </authorList>
    </citation>
    <scope>IDENTIFICATION</scope>
</reference>
<dbReference type="PANTHER" id="PTHR16056">
    <property type="entry name" value="REGULATOR OF MICROTUBULE DYNAMICS PROTEIN"/>
    <property type="match status" value="1"/>
</dbReference>
<dbReference type="Proteomes" id="UP000694888">
    <property type="component" value="Unplaced"/>
</dbReference>
<evidence type="ECO:0000256" key="3">
    <source>
        <dbReference type="ARBA" id="ARBA00022490"/>
    </source>
</evidence>
<dbReference type="GeneID" id="101852968"/>
<dbReference type="Gene3D" id="1.25.40.10">
    <property type="entry name" value="Tetratricopeptide repeat domain"/>
    <property type="match status" value="1"/>
</dbReference>
<evidence type="ECO:0000313" key="9">
    <source>
        <dbReference type="Proteomes" id="UP000694888"/>
    </source>
</evidence>
<keyword evidence="4" id="KW-0677">Repeat</keyword>
<evidence type="ECO:0000313" key="10">
    <source>
        <dbReference type="RefSeq" id="XP_012945020.1"/>
    </source>
</evidence>
<keyword evidence="3" id="KW-0963">Cytoplasm</keyword>
<comment type="subcellular location">
    <subcellularLocation>
        <location evidence="1">Cytoplasm</location>
        <location evidence="1">Cytoskeleton</location>
    </subcellularLocation>
</comment>
<evidence type="ECO:0000256" key="1">
    <source>
        <dbReference type="ARBA" id="ARBA00004245"/>
    </source>
</evidence>
<sequence>MASSIRLCLRSAVAFALKPKRRFSLQLSVVRPFFQPFRSTFPIQGLVSTLRAPLSILLPIMAASGDNKQLIEEVEALYEKKEFDKMYDLLIPHKDTTDADVLWRLARAATEVGKARGGEERQAKIFEAFGYSTRALELDDKNFACHKWYGILLDYTAEYEGTKQRISNAYKVKEHFMKAIELNPKDATTMYCLGLWCFLFADMPWYQRKVASVIFASPPTSTYDEALGYFKQAEEAEPGFYNQNRVMMGKTYMRLKDKEAAKDHLLTALKYEDKTVDDAQARKDALDLLKQLGVKV</sequence>
<keyword evidence="9" id="KW-1185">Reference proteome</keyword>
<dbReference type="InterPro" id="IPR011990">
    <property type="entry name" value="TPR-like_helical_dom_sf"/>
</dbReference>